<dbReference type="EMBL" id="JAUHPV010000006">
    <property type="protein sequence ID" value="MDN4473450.1"/>
    <property type="molecule type" value="Genomic_DNA"/>
</dbReference>
<evidence type="ECO:0000313" key="1">
    <source>
        <dbReference type="EMBL" id="MDN4473450.1"/>
    </source>
</evidence>
<sequence>MYLSDDGFVRTRTVPADPNYALVAMLAYGFQAERDDHHRRTAGGVSTSPRQSELLDRLTKAGRLVLDRVRAWSHPKALGGGTASPA</sequence>
<reference evidence="1" key="1">
    <citation type="submission" date="2023-06" db="EMBL/GenBank/DDBJ databases">
        <title>SYSU T00b26.</title>
        <authorList>
            <person name="Gao L."/>
            <person name="Fang B.-Z."/>
            <person name="Li W.-J."/>
        </authorList>
    </citation>
    <scope>NUCLEOTIDE SEQUENCE</scope>
    <source>
        <strain evidence="1">SYSU T00b26</strain>
    </source>
</reference>
<protein>
    <submittedName>
        <fullName evidence="1">Uncharacterized protein</fullName>
    </submittedName>
</protein>
<organism evidence="1 2">
    <name type="scientific">Demequina zhanjiangensis</name>
    <dbReference type="NCBI Taxonomy" id="3051659"/>
    <lineage>
        <taxon>Bacteria</taxon>
        <taxon>Bacillati</taxon>
        <taxon>Actinomycetota</taxon>
        <taxon>Actinomycetes</taxon>
        <taxon>Micrococcales</taxon>
        <taxon>Demequinaceae</taxon>
        <taxon>Demequina</taxon>
    </lineage>
</organism>
<accession>A0ABT8G2V1</accession>
<keyword evidence="2" id="KW-1185">Reference proteome</keyword>
<dbReference type="RefSeq" id="WP_301129006.1">
    <property type="nucleotide sequence ID" value="NZ_JAUHPV010000006.1"/>
</dbReference>
<comment type="caution">
    <text evidence="1">The sequence shown here is derived from an EMBL/GenBank/DDBJ whole genome shotgun (WGS) entry which is preliminary data.</text>
</comment>
<gene>
    <name evidence="1" type="ORF">QQX04_10650</name>
</gene>
<dbReference type="Proteomes" id="UP001172738">
    <property type="component" value="Unassembled WGS sequence"/>
</dbReference>
<evidence type="ECO:0000313" key="2">
    <source>
        <dbReference type="Proteomes" id="UP001172738"/>
    </source>
</evidence>
<name>A0ABT8G2V1_9MICO</name>
<proteinExistence type="predicted"/>